<accession>A0A7C5SZF2</accession>
<feature type="active site" description="Proton acceptor" evidence="9">
    <location>
        <position position="54"/>
    </location>
</feature>
<dbReference type="SUPFAM" id="SSF51366">
    <property type="entry name" value="Ribulose-phoshate binding barrel"/>
    <property type="match status" value="1"/>
</dbReference>
<dbReference type="PROSITE" id="PS00167">
    <property type="entry name" value="TRP_SYNTHASE_ALPHA"/>
    <property type="match status" value="1"/>
</dbReference>
<organism evidence="11">
    <name type="scientific">Thermocrinis ruber</name>
    <dbReference type="NCBI Taxonomy" id="75906"/>
    <lineage>
        <taxon>Bacteria</taxon>
        <taxon>Pseudomonadati</taxon>
        <taxon>Aquificota</taxon>
        <taxon>Aquificia</taxon>
        <taxon>Aquificales</taxon>
        <taxon>Aquificaceae</taxon>
        <taxon>Thermocrinis</taxon>
    </lineage>
</organism>
<dbReference type="InterPro" id="IPR018204">
    <property type="entry name" value="Trp_synthase_alpha_AS"/>
</dbReference>
<comment type="similarity">
    <text evidence="9 10">Belongs to the TrpA family.</text>
</comment>
<protein>
    <recommendedName>
        <fullName evidence="9">Tryptophan synthase alpha chain</fullName>
        <ecNumber evidence="9">4.2.1.20</ecNumber>
    </recommendedName>
</protein>
<evidence type="ECO:0000256" key="3">
    <source>
        <dbReference type="ARBA" id="ARBA00011270"/>
    </source>
</evidence>
<feature type="active site" description="Proton acceptor" evidence="9">
    <location>
        <position position="65"/>
    </location>
</feature>
<dbReference type="UniPathway" id="UPA00035">
    <property type="reaction ID" value="UER00044"/>
</dbReference>
<sequence>MEGVGKDRLGAKIEELKKEGAKALVSYLTVGYPTFEDSLEAFRVVLREGTDILEIGFPFSDPVADGPTIQRAHQVALENGTKAKDVFNLSRTLRQEFEGVPFLLMTYYNPVFRMGLERFVKLAKDNGIDGFIVPDLPPEECLDLKRVCEREGMSLVLLASPTSTEKRLRLICEHTDHLTYFVSLTGTTGERDVLPLERLKERLALYRRVCEKPVVVGFGISKGEQAKAVAELSDGVVVGSAFVKLCGERRFEELREKVREIKESLLSLSPSRNL</sequence>
<dbReference type="EC" id="4.2.1.20" evidence="9"/>
<reference evidence="11" key="1">
    <citation type="journal article" date="2020" name="mSystems">
        <title>Genome- and Community-Level Interaction Insights into Carbon Utilization and Element Cycling Functions of Hydrothermarchaeota in Hydrothermal Sediment.</title>
        <authorList>
            <person name="Zhou Z."/>
            <person name="Liu Y."/>
            <person name="Xu W."/>
            <person name="Pan J."/>
            <person name="Luo Z.H."/>
            <person name="Li M."/>
        </authorList>
    </citation>
    <scope>NUCLEOTIDE SEQUENCE [LARGE SCALE GENOMIC DNA]</scope>
    <source>
        <strain evidence="11">SpSt-114</strain>
    </source>
</reference>
<evidence type="ECO:0000256" key="5">
    <source>
        <dbReference type="ARBA" id="ARBA00022822"/>
    </source>
</evidence>
<dbReference type="InterPro" id="IPR002028">
    <property type="entry name" value="Trp_synthase_suA"/>
</dbReference>
<dbReference type="InterPro" id="IPR013785">
    <property type="entry name" value="Aldolase_TIM"/>
</dbReference>
<evidence type="ECO:0000256" key="9">
    <source>
        <dbReference type="HAMAP-Rule" id="MF_00131"/>
    </source>
</evidence>
<evidence type="ECO:0000256" key="6">
    <source>
        <dbReference type="ARBA" id="ARBA00023141"/>
    </source>
</evidence>
<keyword evidence="7 9" id="KW-0456">Lyase</keyword>
<dbReference type="EMBL" id="DSAC01000024">
    <property type="protein sequence ID" value="HHO73402.1"/>
    <property type="molecule type" value="Genomic_DNA"/>
</dbReference>
<evidence type="ECO:0000256" key="8">
    <source>
        <dbReference type="ARBA" id="ARBA00049047"/>
    </source>
</evidence>
<gene>
    <name evidence="9" type="primary">trpA</name>
    <name evidence="11" type="ORF">ENN04_02050</name>
</gene>
<comment type="function">
    <text evidence="1 9">The alpha subunit is responsible for the aldol cleavage of indoleglycerol phosphate to indole and glyceraldehyde 3-phosphate.</text>
</comment>
<dbReference type="HAMAP" id="MF_00131">
    <property type="entry name" value="Trp_synth_alpha"/>
    <property type="match status" value="1"/>
</dbReference>
<dbReference type="FunFam" id="3.20.20.70:FF:000037">
    <property type="entry name" value="Tryptophan synthase alpha chain"/>
    <property type="match status" value="1"/>
</dbReference>
<comment type="caution">
    <text evidence="11">The sequence shown here is derived from an EMBL/GenBank/DDBJ whole genome shotgun (WGS) entry which is preliminary data.</text>
</comment>
<comment type="catalytic activity">
    <reaction evidence="8 9">
        <text>(1S,2R)-1-C-(indol-3-yl)glycerol 3-phosphate + L-serine = D-glyceraldehyde 3-phosphate + L-tryptophan + H2O</text>
        <dbReference type="Rhea" id="RHEA:10532"/>
        <dbReference type="ChEBI" id="CHEBI:15377"/>
        <dbReference type="ChEBI" id="CHEBI:33384"/>
        <dbReference type="ChEBI" id="CHEBI:57912"/>
        <dbReference type="ChEBI" id="CHEBI:58866"/>
        <dbReference type="ChEBI" id="CHEBI:59776"/>
        <dbReference type="EC" id="4.2.1.20"/>
    </reaction>
</comment>
<dbReference type="InterPro" id="IPR011060">
    <property type="entry name" value="RibuloseP-bd_barrel"/>
</dbReference>
<keyword evidence="6 9" id="KW-0057">Aromatic amino acid biosynthesis</keyword>
<dbReference type="Pfam" id="PF00290">
    <property type="entry name" value="Trp_syntA"/>
    <property type="match status" value="1"/>
</dbReference>
<proteinExistence type="inferred from homology"/>
<dbReference type="GO" id="GO:0005829">
    <property type="term" value="C:cytosol"/>
    <property type="evidence" value="ECO:0007669"/>
    <property type="project" value="TreeGrafter"/>
</dbReference>
<dbReference type="AlphaFoldDB" id="A0A7C5SZF2"/>
<name>A0A7C5SZF2_9AQUI</name>
<dbReference type="PANTHER" id="PTHR43406:SF1">
    <property type="entry name" value="TRYPTOPHAN SYNTHASE ALPHA CHAIN, CHLOROPLASTIC"/>
    <property type="match status" value="1"/>
</dbReference>
<evidence type="ECO:0000313" key="11">
    <source>
        <dbReference type="EMBL" id="HHO73402.1"/>
    </source>
</evidence>
<evidence type="ECO:0000256" key="4">
    <source>
        <dbReference type="ARBA" id="ARBA00022605"/>
    </source>
</evidence>
<evidence type="ECO:0000256" key="2">
    <source>
        <dbReference type="ARBA" id="ARBA00004733"/>
    </source>
</evidence>
<evidence type="ECO:0000256" key="7">
    <source>
        <dbReference type="ARBA" id="ARBA00023239"/>
    </source>
</evidence>
<dbReference type="NCBIfam" id="TIGR00262">
    <property type="entry name" value="trpA"/>
    <property type="match status" value="1"/>
</dbReference>
<comment type="pathway">
    <text evidence="2 9">Amino-acid biosynthesis; L-tryptophan biosynthesis; L-tryptophan from chorismate: step 5/5.</text>
</comment>
<comment type="subunit">
    <text evidence="3 9">Tetramer of two alpha and two beta chains.</text>
</comment>
<dbReference type="PANTHER" id="PTHR43406">
    <property type="entry name" value="TRYPTOPHAN SYNTHASE, ALPHA CHAIN"/>
    <property type="match status" value="1"/>
</dbReference>
<keyword evidence="4 9" id="KW-0028">Amino-acid biosynthesis</keyword>
<keyword evidence="5 9" id="KW-0822">Tryptophan biosynthesis</keyword>
<dbReference type="Gene3D" id="3.20.20.70">
    <property type="entry name" value="Aldolase class I"/>
    <property type="match status" value="1"/>
</dbReference>
<evidence type="ECO:0000256" key="10">
    <source>
        <dbReference type="RuleBase" id="RU003662"/>
    </source>
</evidence>
<dbReference type="GO" id="GO:0004834">
    <property type="term" value="F:tryptophan synthase activity"/>
    <property type="evidence" value="ECO:0007669"/>
    <property type="project" value="UniProtKB-UniRule"/>
</dbReference>
<evidence type="ECO:0000256" key="1">
    <source>
        <dbReference type="ARBA" id="ARBA00003365"/>
    </source>
</evidence>
<dbReference type="CDD" id="cd04724">
    <property type="entry name" value="Tryptophan_synthase_alpha"/>
    <property type="match status" value="1"/>
</dbReference>